<keyword evidence="1" id="KW-0805">Transcription regulation</keyword>
<evidence type="ECO:0000256" key="2">
    <source>
        <dbReference type="ARBA" id="ARBA00023125"/>
    </source>
</evidence>
<dbReference type="PROSITE" id="PS50977">
    <property type="entry name" value="HTH_TETR_2"/>
    <property type="match status" value="1"/>
</dbReference>
<dbReference type="EMBL" id="JADPUN010000091">
    <property type="protein sequence ID" value="MBF9128803.1"/>
    <property type="molecule type" value="Genomic_DNA"/>
</dbReference>
<evidence type="ECO:0000256" key="4">
    <source>
        <dbReference type="PROSITE-ProRule" id="PRU00335"/>
    </source>
</evidence>
<feature type="DNA-binding region" description="H-T-H motif" evidence="4">
    <location>
        <begin position="26"/>
        <end position="45"/>
    </location>
</feature>
<dbReference type="InterPro" id="IPR009057">
    <property type="entry name" value="Homeodomain-like_sf"/>
</dbReference>
<dbReference type="PANTHER" id="PTHR30055">
    <property type="entry name" value="HTH-TYPE TRANSCRIPTIONAL REGULATOR RUTR"/>
    <property type="match status" value="1"/>
</dbReference>
<evidence type="ECO:0000256" key="5">
    <source>
        <dbReference type="SAM" id="MobiDB-lite"/>
    </source>
</evidence>
<evidence type="ECO:0000313" key="8">
    <source>
        <dbReference type="Proteomes" id="UP000638560"/>
    </source>
</evidence>
<keyword evidence="2 4" id="KW-0238">DNA-binding</keyword>
<evidence type="ECO:0000313" key="7">
    <source>
        <dbReference type="EMBL" id="MBF9128803.1"/>
    </source>
</evidence>
<dbReference type="InterPro" id="IPR050109">
    <property type="entry name" value="HTH-type_TetR-like_transc_reg"/>
</dbReference>
<evidence type="ECO:0000259" key="6">
    <source>
        <dbReference type="PROSITE" id="PS50977"/>
    </source>
</evidence>
<dbReference type="RefSeq" id="WP_196200451.1">
    <property type="nucleotide sequence ID" value="NZ_JADPUN010000091.1"/>
</dbReference>
<dbReference type="Proteomes" id="UP000638560">
    <property type="component" value="Unassembled WGS sequence"/>
</dbReference>
<name>A0ABS0GRI6_9ACTN</name>
<accession>A0ABS0GRI6</accession>
<proteinExistence type="predicted"/>
<keyword evidence="3" id="KW-0804">Transcription</keyword>
<evidence type="ECO:0000256" key="3">
    <source>
        <dbReference type="ARBA" id="ARBA00023163"/>
    </source>
</evidence>
<protein>
    <submittedName>
        <fullName evidence="7">TetR/AcrR family transcriptional regulator</fullName>
    </submittedName>
</protein>
<gene>
    <name evidence="7" type="ORF">I0C86_07370</name>
</gene>
<dbReference type="SUPFAM" id="SSF46689">
    <property type="entry name" value="Homeodomain-like"/>
    <property type="match status" value="1"/>
</dbReference>
<organism evidence="7 8">
    <name type="scientific">Plantactinospora alkalitolerans</name>
    <dbReference type="NCBI Taxonomy" id="2789879"/>
    <lineage>
        <taxon>Bacteria</taxon>
        <taxon>Bacillati</taxon>
        <taxon>Actinomycetota</taxon>
        <taxon>Actinomycetes</taxon>
        <taxon>Micromonosporales</taxon>
        <taxon>Micromonosporaceae</taxon>
        <taxon>Plantactinospora</taxon>
    </lineage>
</organism>
<dbReference type="Pfam" id="PF00440">
    <property type="entry name" value="TetR_N"/>
    <property type="match status" value="1"/>
</dbReference>
<keyword evidence="8" id="KW-1185">Reference proteome</keyword>
<dbReference type="PANTHER" id="PTHR30055:SF234">
    <property type="entry name" value="HTH-TYPE TRANSCRIPTIONAL REGULATOR BETI"/>
    <property type="match status" value="1"/>
</dbReference>
<feature type="domain" description="HTH tetR-type" evidence="6">
    <location>
        <begin position="3"/>
        <end position="63"/>
    </location>
</feature>
<reference evidence="7 8" key="1">
    <citation type="submission" date="2020-11" db="EMBL/GenBank/DDBJ databases">
        <title>A novel isolate from a Black sea contaminated sediment with potential to produce alkanes: Plantactinospora alkalitolerans sp. nov.</title>
        <authorList>
            <person name="Carro L."/>
            <person name="Veyisoglu A."/>
            <person name="Guven K."/>
            <person name="Schumann P."/>
            <person name="Klenk H.-P."/>
            <person name="Sahin N."/>
        </authorList>
    </citation>
    <scope>NUCLEOTIDE SEQUENCE [LARGE SCALE GENOMIC DNA]</scope>
    <source>
        <strain evidence="7 8">S1510</strain>
    </source>
</reference>
<dbReference type="Gene3D" id="1.10.357.10">
    <property type="entry name" value="Tetracycline Repressor, domain 2"/>
    <property type="match status" value="1"/>
</dbReference>
<dbReference type="PRINTS" id="PR00455">
    <property type="entry name" value="HTHTETR"/>
</dbReference>
<sequence>MVEDTKGRIRAVALELFTAHGYEQTSLREIADRVGITKASLYYHHPSKQALLVAIVEPLLRDWRMMVERLESVPHTPDHVRDALGECLNTMLRHREACALFARDVPALLTAVGPVLVEAKELASRMNTWLAGPDPGQADLVRAYAASEVLRSALASAIMLPSVPQEELRATLLDVAAAVLGLPPPDPASGAAGRPGAWRPFGGSEIHNPECTMGDSGGSLAADS</sequence>
<feature type="region of interest" description="Disordered" evidence="5">
    <location>
        <begin position="187"/>
        <end position="224"/>
    </location>
</feature>
<comment type="caution">
    <text evidence="7">The sequence shown here is derived from an EMBL/GenBank/DDBJ whole genome shotgun (WGS) entry which is preliminary data.</text>
</comment>
<evidence type="ECO:0000256" key="1">
    <source>
        <dbReference type="ARBA" id="ARBA00023015"/>
    </source>
</evidence>
<dbReference type="InterPro" id="IPR001647">
    <property type="entry name" value="HTH_TetR"/>
</dbReference>